<name>A0A1G9TU98_9FIRM</name>
<dbReference type="Gene3D" id="3.40.50.300">
    <property type="entry name" value="P-loop containing nucleotide triphosphate hydrolases"/>
    <property type="match status" value="2"/>
</dbReference>
<dbReference type="GO" id="GO:0006508">
    <property type="term" value="P:proteolysis"/>
    <property type="evidence" value="ECO:0007669"/>
    <property type="project" value="UniProtKB-KW"/>
</dbReference>
<dbReference type="InterPro" id="IPR046843">
    <property type="entry name" value="LonB_AAA-LID"/>
</dbReference>
<keyword evidence="1 2" id="KW-0645">Protease</keyword>
<dbReference type="GO" id="GO:0005524">
    <property type="term" value="F:ATP binding"/>
    <property type="evidence" value="ECO:0007669"/>
    <property type="project" value="InterPro"/>
</dbReference>
<dbReference type="Gene3D" id="3.30.230.10">
    <property type="match status" value="1"/>
</dbReference>
<dbReference type="Gene3D" id="1.10.8.60">
    <property type="match status" value="1"/>
</dbReference>
<evidence type="ECO:0000256" key="2">
    <source>
        <dbReference type="PROSITE-ProRule" id="PRU01122"/>
    </source>
</evidence>
<dbReference type="InterPro" id="IPR027417">
    <property type="entry name" value="P-loop_NTPase"/>
</dbReference>
<keyword evidence="2" id="KW-0378">Hydrolase</keyword>
<dbReference type="SUPFAM" id="SSF54211">
    <property type="entry name" value="Ribosomal protein S5 domain 2-like"/>
    <property type="match status" value="1"/>
</dbReference>
<dbReference type="InterPro" id="IPR041699">
    <property type="entry name" value="AAA_32"/>
</dbReference>
<dbReference type="InterPro" id="IPR014721">
    <property type="entry name" value="Ribsml_uS5_D2-typ_fold_subgr"/>
</dbReference>
<evidence type="ECO:0000313" key="4">
    <source>
        <dbReference type="EMBL" id="SDM50994.1"/>
    </source>
</evidence>
<dbReference type="GO" id="GO:0004176">
    <property type="term" value="F:ATP-dependent peptidase activity"/>
    <property type="evidence" value="ECO:0007669"/>
    <property type="project" value="UniProtKB-UniRule"/>
</dbReference>
<dbReference type="InterPro" id="IPR046844">
    <property type="entry name" value="Lon-like_helical"/>
</dbReference>
<dbReference type="Proteomes" id="UP000199068">
    <property type="component" value="Unassembled WGS sequence"/>
</dbReference>
<organism evidence="4 5">
    <name type="scientific">Romboutsia lituseburensis DSM 797</name>
    <dbReference type="NCBI Taxonomy" id="1121325"/>
    <lineage>
        <taxon>Bacteria</taxon>
        <taxon>Bacillati</taxon>
        <taxon>Bacillota</taxon>
        <taxon>Clostridia</taxon>
        <taxon>Peptostreptococcales</taxon>
        <taxon>Peptostreptococcaceae</taxon>
        <taxon>Romboutsia</taxon>
    </lineage>
</organism>
<dbReference type="InterPro" id="IPR008269">
    <property type="entry name" value="Lon_proteolytic"/>
</dbReference>
<accession>A0A1G9TU98</accession>
<dbReference type="PROSITE" id="PS51786">
    <property type="entry name" value="LON_PROTEOLYTIC"/>
    <property type="match status" value="1"/>
</dbReference>
<proteinExistence type="inferred from homology"/>
<protein>
    <recommendedName>
        <fullName evidence="2">endopeptidase La</fullName>
        <ecNumber evidence="2">3.4.21.53</ecNumber>
    </recommendedName>
</protein>
<keyword evidence="5" id="KW-1185">Reference proteome</keyword>
<comment type="similarity">
    <text evidence="2">Belongs to the peptidase S16 family.</text>
</comment>
<evidence type="ECO:0000313" key="5">
    <source>
        <dbReference type="Proteomes" id="UP000199068"/>
    </source>
</evidence>
<dbReference type="Pfam" id="PF05362">
    <property type="entry name" value="Lon_C"/>
    <property type="match status" value="1"/>
</dbReference>
<dbReference type="SUPFAM" id="SSF52540">
    <property type="entry name" value="P-loop containing nucleoside triphosphate hydrolases"/>
    <property type="match status" value="1"/>
</dbReference>
<comment type="catalytic activity">
    <reaction evidence="2">
        <text>Hydrolysis of proteins in presence of ATP.</text>
        <dbReference type="EC" id="3.4.21.53"/>
    </reaction>
</comment>
<dbReference type="EC" id="3.4.21.53" evidence="2"/>
<dbReference type="GO" id="GO:0004252">
    <property type="term" value="F:serine-type endopeptidase activity"/>
    <property type="evidence" value="ECO:0007669"/>
    <property type="project" value="UniProtKB-UniRule"/>
</dbReference>
<dbReference type="Pfam" id="PF13654">
    <property type="entry name" value="AAA_32"/>
    <property type="match status" value="1"/>
</dbReference>
<dbReference type="AlphaFoldDB" id="A0A1G9TU98"/>
<reference evidence="4 5" key="1">
    <citation type="submission" date="2016-10" db="EMBL/GenBank/DDBJ databases">
        <authorList>
            <person name="de Groot N.N."/>
        </authorList>
    </citation>
    <scope>NUCLEOTIDE SEQUENCE [LARGE SCALE GENOMIC DNA]</scope>
    <source>
        <strain evidence="4 5">DSM 797</strain>
    </source>
</reference>
<dbReference type="PANTHER" id="PTHR10046">
    <property type="entry name" value="ATP DEPENDENT LON PROTEASE FAMILY MEMBER"/>
    <property type="match status" value="1"/>
</dbReference>
<dbReference type="InterPro" id="IPR027065">
    <property type="entry name" value="Lon_Prtase"/>
</dbReference>
<dbReference type="PRINTS" id="PR00830">
    <property type="entry name" value="ENDOLAPTASE"/>
</dbReference>
<sequence length="800" mass="90806">MNIDKYKVKIEDLKPKNVLNDIEFNTTKDISPIKDIIGQDRAVQAIKFGLKMNQKGYNIYVAGTSGVGRTSYTHALIKDHAKENPNKNLKDWVYVNNFKNSNEPTALCFDAGQGKVFKKDIEDIIDKLKDEIPKIFNSKEYEYHSRLLMSELESNVQKIIEELNEFARPKGFKFQVTERGLMSIPIKEDGTLMQEDELGSLTAVDVNKLREDGIKLNQESKDYIDKIKSCEDIYKNKTLELDKNVGRSLVGFYGQYLLNKYGNDEKAQKYINEICNDIVDNISKFKSTGEETQQNPMALLGIMPHKNDEKLFNKYKVNLFIDNSECNDCKIIIENNPTYYNLTGSIDYKNEIGALTTSFMEIKPGALHKANGGYLIINTKDLLSNPFSWDCLKRSLKTNKIAIESLNKQLGYLVTSTLKPEPIDLDVKVILVGDGYYYSLLYAYEEDFRNLFKIMADFDIEINKNKENIYKTVQLIANKCNEENLKQFDKSAVERLIEYSMRLSDNKDKLTAKFNKIVDIIYEAQAVSPDTNEYITKEDVQNAIDLKIYRSNKYEEKLNEMFEDGTLLIDIDGEKVGQINGLAVMGTGEYSFGKPSKITASTYKGRRGVINIEREIKQSGSIHDKGVLILSGYLGARYGKEKPLSITTSITFEQNYNGVDGDSASSTELYAIISSISDIPIKQHIAVTGSVSQKGEIQPIGGINQKIEGFFDVCKIKGFTGKQGIMMPIQNVKNLLLKDEIVQAAKEGKFNIYAISNIEEGLEILTGKSIDEIDKIVNETLEKYRKLDKEDEEKDDKKKL</sequence>
<dbReference type="Pfam" id="PF20437">
    <property type="entry name" value="LonC_helical"/>
    <property type="match status" value="1"/>
</dbReference>
<dbReference type="InterPro" id="IPR020568">
    <property type="entry name" value="Ribosomal_Su5_D2-typ_SF"/>
</dbReference>
<dbReference type="GO" id="GO:0030163">
    <property type="term" value="P:protein catabolic process"/>
    <property type="evidence" value="ECO:0007669"/>
    <property type="project" value="InterPro"/>
</dbReference>
<keyword evidence="2" id="KW-0720">Serine protease</keyword>
<evidence type="ECO:0000256" key="1">
    <source>
        <dbReference type="ARBA" id="ARBA00022670"/>
    </source>
</evidence>
<evidence type="ECO:0000259" key="3">
    <source>
        <dbReference type="PROSITE" id="PS51786"/>
    </source>
</evidence>
<feature type="domain" description="Lon proteolytic" evidence="3">
    <location>
        <begin position="573"/>
        <end position="768"/>
    </location>
</feature>
<feature type="active site" evidence="2">
    <location>
        <position position="663"/>
    </location>
</feature>
<dbReference type="EMBL" id="FNGW01000013">
    <property type="protein sequence ID" value="SDM50994.1"/>
    <property type="molecule type" value="Genomic_DNA"/>
</dbReference>
<dbReference type="Pfam" id="PF20436">
    <property type="entry name" value="LonB_AAA-LID"/>
    <property type="match status" value="1"/>
</dbReference>
<feature type="active site" evidence="2">
    <location>
        <position position="706"/>
    </location>
</feature>
<gene>
    <name evidence="4" type="ORF">SAMN04515677_11389</name>
</gene>